<keyword evidence="3" id="KW-1185">Reference proteome</keyword>
<gene>
    <name evidence="2" type="ORF">GGX14DRAFT_404472</name>
</gene>
<name>A0AAD6UU30_9AGAR</name>
<reference evidence="2" key="1">
    <citation type="submission" date="2023-03" db="EMBL/GenBank/DDBJ databases">
        <title>Massive genome expansion in bonnet fungi (Mycena s.s.) driven by repeated elements and novel gene families across ecological guilds.</title>
        <authorList>
            <consortium name="Lawrence Berkeley National Laboratory"/>
            <person name="Harder C.B."/>
            <person name="Miyauchi S."/>
            <person name="Viragh M."/>
            <person name="Kuo A."/>
            <person name="Thoen E."/>
            <person name="Andreopoulos B."/>
            <person name="Lu D."/>
            <person name="Skrede I."/>
            <person name="Drula E."/>
            <person name="Henrissat B."/>
            <person name="Morin E."/>
            <person name="Kohler A."/>
            <person name="Barry K."/>
            <person name="LaButti K."/>
            <person name="Morin E."/>
            <person name="Salamov A."/>
            <person name="Lipzen A."/>
            <person name="Mereny Z."/>
            <person name="Hegedus B."/>
            <person name="Baldrian P."/>
            <person name="Stursova M."/>
            <person name="Weitz H."/>
            <person name="Taylor A."/>
            <person name="Grigoriev I.V."/>
            <person name="Nagy L.G."/>
            <person name="Martin F."/>
            <person name="Kauserud H."/>
        </authorList>
    </citation>
    <scope>NUCLEOTIDE SEQUENCE</scope>
    <source>
        <strain evidence="2">9144</strain>
    </source>
</reference>
<evidence type="ECO:0000313" key="2">
    <source>
        <dbReference type="EMBL" id="KAJ7194680.1"/>
    </source>
</evidence>
<sequence>MAGEVAAALRGRVEDKYPQRQHPRHRCLVHPVPLSSLQHKSVHWQNTDEKRQQPRRASPVHCRTAAARTDAHLARSPPSTARLLPPLAVRRLFATVRRLFATVRRLFATVRLHTAVHYPLADVRCLHSPSSHLMRAACPSGYCCVRSKAFTSTNTSLFRTPRAVTRRQSARRGQEGD</sequence>
<comment type="caution">
    <text evidence="2">The sequence shown here is derived from an EMBL/GenBank/DDBJ whole genome shotgun (WGS) entry which is preliminary data.</text>
</comment>
<protein>
    <submittedName>
        <fullName evidence="2">Uncharacterized protein</fullName>
    </submittedName>
</protein>
<proteinExistence type="predicted"/>
<dbReference type="Proteomes" id="UP001219525">
    <property type="component" value="Unassembled WGS sequence"/>
</dbReference>
<evidence type="ECO:0000313" key="3">
    <source>
        <dbReference type="Proteomes" id="UP001219525"/>
    </source>
</evidence>
<dbReference type="EMBL" id="JARJCW010000096">
    <property type="protein sequence ID" value="KAJ7194680.1"/>
    <property type="molecule type" value="Genomic_DNA"/>
</dbReference>
<evidence type="ECO:0000256" key="1">
    <source>
        <dbReference type="SAM" id="MobiDB-lite"/>
    </source>
</evidence>
<dbReference type="AlphaFoldDB" id="A0AAD6UU30"/>
<organism evidence="2 3">
    <name type="scientific">Mycena pura</name>
    <dbReference type="NCBI Taxonomy" id="153505"/>
    <lineage>
        <taxon>Eukaryota</taxon>
        <taxon>Fungi</taxon>
        <taxon>Dikarya</taxon>
        <taxon>Basidiomycota</taxon>
        <taxon>Agaricomycotina</taxon>
        <taxon>Agaricomycetes</taxon>
        <taxon>Agaricomycetidae</taxon>
        <taxon>Agaricales</taxon>
        <taxon>Marasmiineae</taxon>
        <taxon>Mycenaceae</taxon>
        <taxon>Mycena</taxon>
    </lineage>
</organism>
<feature type="region of interest" description="Disordered" evidence="1">
    <location>
        <begin position="39"/>
        <end position="60"/>
    </location>
</feature>
<accession>A0AAD6UU30</accession>